<keyword evidence="3" id="KW-0812">Transmembrane</keyword>
<dbReference type="InterPro" id="IPR050923">
    <property type="entry name" value="Cell_Proc_Reg/RNA_Proc"/>
</dbReference>
<dbReference type="Pfam" id="PF00498">
    <property type="entry name" value="FHA"/>
    <property type="match status" value="2"/>
</dbReference>
<feature type="compositionally biased region" description="Low complexity" evidence="2">
    <location>
        <begin position="105"/>
        <end position="123"/>
    </location>
</feature>
<dbReference type="PANTHER" id="PTHR23308">
    <property type="entry name" value="NUCLEAR INHIBITOR OF PROTEIN PHOSPHATASE-1"/>
    <property type="match status" value="1"/>
</dbReference>
<evidence type="ECO:0000256" key="1">
    <source>
        <dbReference type="PROSITE-ProRule" id="PRU00339"/>
    </source>
</evidence>
<reference evidence="5 6" key="1">
    <citation type="submission" date="2022-11" db="EMBL/GenBank/DDBJ databases">
        <title>Minimal conservation of predation-associated metabolite biosynthetic gene clusters underscores biosynthetic potential of Myxococcota including descriptions for ten novel species: Archangium lansinium sp. nov., Myxococcus landrumus sp. nov., Nannocystis bai.</title>
        <authorList>
            <person name="Ahearne A."/>
            <person name="Stevens C."/>
            <person name="Dowd S."/>
        </authorList>
    </citation>
    <scope>NUCLEOTIDE SEQUENCE [LARGE SCALE GENOMIC DNA]</scope>
    <source>
        <strain evidence="5 6">NCWAL01</strain>
    </source>
</reference>
<keyword evidence="3" id="KW-1133">Transmembrane helix</keyword>
<accession>A0ABT5D7D2</accession>
<dbReference type="InterPro" id="IPR019734">
    <property type="entry name" value="TPR_rpt"/>
</dbReference>
<feature type="compositionally biased region" description="Pro residues" evidence="2">
    <location>
        <begin position="497"/>
        <end position="514"/>
    </location>
</feature>
<dbReference type="Gene3D" id="2.60.200.20">
    <property type="match status" value="2"/>
</dbReference>
<sequence>MLKLIIEDDEGRKTVVPFVREEITIGRQEGNTIRLTERNVSRRHARLLRQNGHVVVEDLGSSNGTRINGERISGQSAIKDGDLLQIGDYDLALQNEAALAASKAASSASSASSRPTLPAAPALRGSEEPSDPNGSATEAETELETPVQDEASGPSTGPEGRRHSTSIIRMDQVESTRTRKVQELDAAQAPRLVVVSSELKGQEFSCLRTEMRVGRTDDNDIVIDHRSLSRTHAKIVREDNGEWRVIDMQSANGMTINGESYAQATLNGGDIIELGHVKLRFVGPGESSAASGKGFGKVALFIGLGLLVVGGGVFFFLAGPSDIPPAQPIPVTEKPSPPPVKNEPPPAQEEPPPETQTPEQVAAPVEPKPTPVPPPPTPPAGPTAAELAQQKLTALIQEAQQALNAGNLEKAEDTLGKTRKDGKLPPEAQEVASVLDAEKKADKALREGQLALKNKRYDEVDRQLALAQNSTLFAKSREDLATALAKVREAQAKAEPKPLPTVPVKPPPSAPGPSTPSAQEQARAAYSDAVKLFKARQIDSAVIQGKKCVELDSSNGECHMVLGAAYATLKDMTKAAEHYRQFLKLAPDHKQAPKVKKSLEEYESQNPNR</sequence>
<keyword evidence="1" id="KW-0802">TPR repeat</keyword>
<dbReference type="InterPro" id="IPR008984">
    <property type="entry name" value="SMAD_FHA_dom_sf"/>
</dbReference>
<gene>
    <name evidence="5" type="ORF">POL68_13965</name>
</gene>
<feature type="region of interest" description="Disordered" evidence="2">
    <location>
        <begin position="588"/>
        <end position="609"/>
    </location>
</feature>
<dbReference type="RefSeq" id="WP_272138235.1">
    <property type="nucleotide sequence ID" value="NZ_JAQNDM010000002.1"/>
</dbReference>
<keyword evidence="6" id="KW-1185">Reference proteome</keyword>
<evidence type="ECO:0000313" key="6">
    <source>
        <dbReference type="Proteomes" id="UP001221838"/>
    </source>
</evidence>
<evidence type="ECO:0000313" key="5">
    <source>
        <dbReference type="EMBL" id="MDC0709572.1"/>
    </source>
</evidence>
<evidence type="ECO:0000256" key="2">
    <source>
        <dbReference type="SAM" id="MobiDB-lite"/>
    </source>
</evidence>
<dbReference type="InterPro" id="IPR000253">
    <property type="entry name" value="FHA_dom"/>
</dbReference>
<evidence type="ECO:0000256" key="3">
    <source>
        <dbReference type="SAM" id="Phobius"/>
    </source>
</evidence>
<comment type="caution">
    <text evidence="5">The sequence shown here is derived from an EMBL/GenBank/DDBJ whole genome shotgun (WGS) entry which is preliminary data.</text>
</comment>
<dbReference type="PROSITE" id="PS50005">
    <property type="entry name" value="TPR"/>
    <property type="match status" value="1"/>
</dbReference>
<feature type="transmembrane region" description="Helical" evidence="3">
    <location>
        <begin position="298"/>
        <end position="318"/>
    </location>
</feature>
<feature type="domain" description="FHA" evidence="4">
    <location>
        <begin position="211"/>
        <end position="261"/>
    </location>
</feature>
<dbReference type="PROSITE" id="PS50006">
    <property type="entry name" value="FHA_DOMAIN"/>
    <property type="match status" value="2"/>
</dbReference>
<feature type="compositionally biased region" description="Pro residues" evidence="2">
    <location>
        <begin position="366"/>
        <end position="381"/>
    </location>
</feature>
<dbReference type="SUPFAM" id="SSF48452">
    <property type="entry name" value="TPR-like"/>
    <property type="match status" value="1"/>
</dbReference>
<proteinExistence type="predicted"/>
<evidence type="ECO:0000259" key="4">
    <source>
        <dbReference type="PROSITE" id="PS50006"/>
    </source>
</evidence>
<dbReference type="Proteomes" id="UP001221838">
    <property type="component" value="Unassembled WGS sequence"/>
</dbReference>
<feature type="domain" description="FHA" evidence="4">
    <location>
        <begin position="23"/>
        <end position="72"/>
    </location>
</feature>
<organism evidence="5 6">
    <name type="scientific">Stigmatella ashevillensis</name>
    <dbReference type="NCBI Taxonomy" id="2995309"/>
    <lineage>
        <taxon>Bacteria</taxon>
        <taxon>Pseudomonadati</taxon>
        <taxon>Myxococcota</taxon>
        <taxon>Myxococcia</taxon>
        <taxon>Myxococcales</taxon>
        <taxon>Cystobacterineae</taxon>
        <taxon>Archangiaceae</taxon>
        <taxon>Stigmatella</taxon>
    </lineage>
</organism>
<dbReference type="InterPro" id="IPR011990">
    <property type="entry name" value="TPR-like_helical_dom_sf"/>
</dbReference>
<dbReference type="PRINTS" id="PR01217">
    <property type="entry name" value="PRICHEXTENSN"/>
</dbReference>
<feature type="region of interest" description="Disordered" evidence="2">
    <location>
        <begin position="327"/>
        <end position="384"/>
    </location>
</feature>
<protein>
    <submittedName>
        <fullName evidence="5">FHA domain-containing protein</fullName>
    </submittedName>
</protein>
<feature type="compositionally biased region" description="Low complexity" evidence="2">
    <location>
        <begin position="356"/>
        <end position="365"/>
    </location>
</feature>
<name>A0ABT5D7D2_9BACT</name>
<dbReference type="SUPFAM" id="SSF49879">
    <property type="entry name" value="SMAD/FHA domain"/>
    <property type="match status" value="2"/>
</dbReference>
<dbReference type="EMBL" id="JAQNDM010000002">
    <property type="protein sequence ID" value="MDC0709572.1"/>
    <property type="molecule type" value="Genomic_DNA"/>
</dbReference>
<feature type="compositionally biased region" description="Pro residues" evidence="2">
    <location>
        <begin position="335"/>
        <end position="355"/>
    </location>
</feature>
<dbReference type="CDD" id="cd00060">
    <property type="entry name" value="FHA"/>
    <property type="match status" value="2"/>
</dbReference>
<feature type="region of interest" description="Disordered" evidence="2">
    <location>
        <begin position="489"/>
        <end position="523"/>
    </location>
</feature>
<dbReference type="Gene3D" id="1.25.40.10">
    <property type="entry name" value="Tetratricopeptide repeat domain"/>
    <property type="match status" value="1"/>
</dbReference>
<feature type="repeat" description="TPR" evidence="1">
    <location>
        <begin position="556"/>
        <end position="589"/>
    </location>
</feature>
<dbReference type="SMART" id="SM00240">
    <property type="entry name" value="FHA"/>
    <property type="match status" value="2"/>
</dbReference>
<keyword evidence="3" id="KW-0472">Membrane</keyword>
<dbReference type="SMART" id="SM00028">
    <property type="entry name" value="TPR"/>
    <property type="match status" value="2"/>
</dbReference>
<feature type="region of interest" description="Disordered" evidence="2">
    <location>
        <begin position="105"/>
        <end position="176"/>
    </location>
</feature>